<proteinExistence type="predicted"/>
<gene>
    <name evidence="1" type="ORF">Q5H93_06155</name>
</gene>
<sequence>MKIKNRATRSSSKARYAAQRKRAKSIKVVDATDKVERQFRRDYATLTIHQRQLLYFALEAIKHRQGETDEAYEDTFFNLVQWAVKRDFQSNAELTKAMGADKQHQFDLINGLNYYQQRVVNLSFDIEKLHNESYDDDVRKTWDDAECYTLRLKADQLEVTLRLLELYRNGATETEIQQAAVEALFDLPKPSRRLISRDEALDMLGY</sequence>
<accession>A0ABT9B7X8</accession>
<dbReference type="RefSeq" id="WP_305005621.1">
    <property type="nucleotide sequence ID" value="NZ_JAUQSY010000003.1"/>
</dbReference>
<name>A0ABT9B7X8_9BACT</name>
<comment type="caution">
    <text evidence="1">The sequence shown here is derived from an EMBL/GenBank/DDBJ whole genome shotgun (WGS) entry which is preliminary data.</text>
</comment>
<evidence type="ECO:0000313" key="2">
    <source>
        <dbReference type="Proteomes" id="UP001176429"/>
    </source>
</evidence>
<evidence type="ECO:0000313" key="1">
    <source>
        <dbReference type="EMBL" id="MDO7874308.1"/>
    </source>
</evidence>
<evidence type="ECO:0008006" key="3">
    <source>
        <dbReference type="Google" id="ProtNLM"/>
    </source>
</evidence>
<dbReference type="EMBL" id="JAUQSY010000003">
    <property type="protein sequence ID" value="MDO7874308.1"/>
    <property type="molecule type" value="Genomic_DNA"/>
</dbReference>
<dbReference type="Proteomes" id="UP001176429">
    <property type="component" value="Unassembled WGS sequence"/>
</dbReference>
<protein>
    <recommendedName>
        <fullName evidence="3">RepB family plasmid replication initiator protein</fullName>
    </recommendedName>
</protein>
<organism evidence="1 2">
    <name type="scientific">Hymenobacter aranciens</name>
    <dbReference type="NCBI Taxonomy" id="3063996"/>
    <lineage>
        <taxon>Bacteria</taxon>
        <taxon>Pseudomonadati</taxon>
        <taxon>Bacteroidota</taxon>
        <taxon>Cytophagia</taxon>
        <taxon>Cytophagales</taxon>
        <taxon>Hymenobacteraceae</taxon>
        <taxon>Hymenobacter</taxon>
    </lineage>
</organism>
<reference evidence="1" key="1">
    <citation type="submission" date="2023-07" db="EMBL/GenBank/DDBJ databases">
        <authorList>
            <person name="Kim M.K."/>
        </authorList>
    </citation>
    <scope>NUCLEOTIDE SEQUENCE</scope>
    <source>
        <strain evidence="1">ASUV-10-1</strain>
    </source>
</reference>
<keyword evidence="2" id="KW-1185">Reference proteome</keyword>